<dbReference type="EMBL" id="AGSI01000007">
    <property type="protein sequence ID" value="EIE23746.1"/>
    <property type="molecule type" value="Genomic_DNA"/>
</dbReference>
<organism evidence="3 4">
    <name type="scientific">Coccomyxa subellipsoidea (strain C-169)</name>
    <name type="common">Green microalga</name>
    <dbReference type="NCBI Taxonomy" id="574566"/>
    <lineage>
        <taxon>Eukaryota</taxon>
        <taxon>Viridiplantae</taxon>
        <taxon>Chlorophyta</taxon>
        <taxon>core chlorophytes</taxon>
        <taxon>Trebouxiophyceae</taxon>
        <taxon>Trebouxiophyceae incertae sedis</taxon>
        <taxon>Coccomyxaceae</taxon>
        <taxon>Coccomyxa</taxon>
        <taxon>Coccomyxa subellipsoidea</taxon>
    </lineage>
</organism>
<dbReference type="GeneID" id="17041738"/>
<proteinExistence type="predicted"/>
<feature type="transmembrane region" description="Helical" evidence="2">
    <location>
        <begin position="34"/>
        <end position="56"/>
    </location>
</feature>
<evidence type="ECO:0000313" key="3">
    <source>
        <dbReference type="EMBL" id="EIE23746.1"/>
    </source>
</evidence>
<protein>
    <submittedName>
        <fullName evidence="3">Uncharacterized protein</fullName>
    </submittedName>
</protein>
<gene>
    <name evidence="3" type="ORF">COCSUDRAFT_63271</name>
</gene>
<keyword evidence="4" id="KW-1185">Reference proteome</keyword>
<feature type="compositionally biased region" description="Basic and acidic residues" evidence="1">
    <location>
        <begin position="289"/>
        <end position="299"/>
    </location>
</feature>
<keyword evidence="2" id="KW-0812">Transmembrane</keyword>
<accession>I0YZC7</accession>
<dbReference type="AlphaFoldDB" id="I0YZC7"/>
<keyword evidence="2" id="KW-1133">Transmembrane helix</keyword>
<dbReference type="RefSeq" id="XP_005648290.1">
    <property type="nucleotide sequence ID" value="XM_005648233.1"/>
</dbReference>
<evidence type="ECO:0000256" key="1">
    <source>
        <dbReference type="SAM" id="MobiDB-lite"/>
    </source>
</evidence>
<dbReference type="KEGG" id="csl:COCSUDRAFT_63271"/>
<name>I0YZC7_COCSC</name>
<feature type="compositionally biased region" description="Pro residues" evidence="1">
    <location>
        <begin position="236"/>
        <end position="258"/>
    </location>
</feature>
<dbReference type="OrthoDB" id="544155at2759"/>
<sequence length="380" mass="40527">MAESSGRNLLQVRLRDTDAAWKPLISGLVELRSIFALLLVGFVVGLFTGAALIICWRGRRKTLVSCERGFTSPAAPMPGNDYTHQGVKHKKTQSALIRDDAVRRSGVTGPLGVGIVLQSIDLSKENREPGNIAAKLQRQSVDDWSVVDLTSEQDCNYNRATFKPIPENKEKERVPGLELGTIAGGTIKAGWGRGSAYAHSAVEGISAMSIREAAAAGAAALPGRGPQPRGNAGKAAPPPPPPPPKAANPGSRPGPPPDAAKNQGKMRERSSEQAGVADLSQQAAQAAAELRRRADEQKHKAAAGVAPAYDLDDLDDEWKALLSELEDRLYQEGKQGMDAEDRAVAVRSLLVSTARETPEAALGKALDDIDRHRRAARRSS</sequence>
<evidence type="ECO:0000256" key="2">
    <source>
        <dbReference type="SAM" id="Phobius"/>
    </source>
</evidence>
<comment type="caution">
    <text evidence="3">The sequence shown here is derived from an EMBL/GenBank/DDBJ whole genome shotgun (WGS) entry which is preliminary data.</text>
</comment>
<feature type="compositionally biased region" description="Low complexity" evidence="1">
    <location>
        <begin position="277"/>
        <end position="288"/>
    </location>
</feature>
<feature type="region of interest" description="Disordered" evidence="1">
    <location>
        <begin position="218"/>
        <end position="305"/>
    </location>
</feature>
<keyword evidence="2" id="KW-0472">Membrane</keyword>
<reference evidence="3 4" key="1">
    <citation type="journal article" date="2012" name="Genome Biol.">
        <title>The genome of the polar eukaryotic microalga coccomyxa subellipsoidea reveals traits of cold adaptation.</title>
        <authorList>
            <person name="Blanc G."/>
            <person name="Agarkova I."/>
            <person name="Grimwood J."/>
            <person name="Kuo A."/>
            <person name="Brueggeman A."/>
            <person name="Dunigan D."/>
            <person name="Gurnon J."/>
            <person name="Ladunga I."/>
            <person name="Lindquist E."/>
            <person name="Lucas S."/>
            <person name="Pangilinan J."/>
            <person name="Proschold T."/>
            <person name="Salamov A."/>
            <person name="Schmutz J."/>
            <person name="Weeks D."/>
            <person name="Yamada T."/>
            <person name="Claverie J.M."/>
            <person name="Grigoriev I."/>
            <person name="Van Etten J."/>
            <person name="Lomsadze A."/>
            <person name="Borodovsky M."/>
        </authorList>
    </citation>
    <scope>NUCLEOTIDE SEQUENCE [LARGE SCALE GENOMIC DNA]</scope>
    <source>
        <strain evidence="3 4">C-169</strain>
    </source>
</reference>
<evidence type="ECO:0000313" key="4">
    <source>
        <dbReference type="Proteomes" id="UP000007264"/>
    </source>
</evidence>
<dbReference type="eggNOG" id="ENOG502SZJT">
    <property type="taxonomic scope" value="Eukaryota"/>
</dbReference>
<dbReference type="Proteomes" id="UP000007264">
    <property type="component" value="Unassembled WGS sequence"/>
</dbReference>